<feature type="transmembrane region" description="Helical" evidence="7">
    <location>
        <begin position="493"/>
        <end position="513"/>
    </location>
</feature>
<evidence type="ECO:0000256" key="6">
    <source>
        <dbReference type="SAM" id="MobiDB-lite"/>
    </source>
</evidence>
<dbReference type="CDD" id="cd00033">
    <property type="entry name" value="CCP"/>
    <property type="match status" value="3"/>
</dbReference>
<dbReference type="EMBL" id="JAODUP010000573">
    <property type="protein sequence ID" value="KAK2147042.1"/>
    <property type="molecule type" value="Genomic_DNA"/>
</dbReference>
<dbReference type="InterPro" id="IPR050350">
    <property type="entry name" value="Compl-Cell_Adhes-Reg"/>
</dbReference>
<evidence type="ECO:0000256" key="2">
    <source>
        <dbReference type="ARBA" id="ARBA00022737"/>
    </source>
</evidence>
<dbReference type="PANTHER" id="PTHR19325">
    <property type="entry name" value="COMPLEMENT COMPONENT-RELATED SUSHI DOMAIN-CONTAINING"/>
    <property type="match status" value="1"/>
</dbReference>
<keyword evidence="3 5" id="KW-1015">Disulfide bond</keyword>
<feature type="disulfide bond" evidence="5">
    <location>
        <begin position="242"/>
        <end position="285"/>
    </location>
</feature>
<protein>
    <recommendedName>
        <fullName evidence="8">Sushi domain-containing protein</fullName>
    </recommendedName>
</protein>
<evidence type="ECO:0000256" key="7">
    <source>
        <dbReference type="SAM" id="Phobius"/>
    </source>
</evidence>
<evidence type="ECO:0000256" key="1">
    <source>
        <dbReference type="ARBA" id="ARBA00022659"/>
    </source>
</evidence>
<dbReference type="PROSITE" id="PS50923">
    <property type="entry name" value="SUSHI"/>
    <property type="match status" value="4"/>
</dbReference>
<dbReference type="Pfam" id="PF00084">
    <property type="entry name" value="Sushi"/>
    <property type="match status" value="4"/>
</dbReference>
<sequence length="544" mass="60561">MVVRSGVASVMPTCPEPPEILYSKVTVSGYYPGDFAFFTCDPGYIIIVVPYEQNKVRHCPPPHEIKGAKILSSSQFLDSHVTYVADPGYVFENGGTTRTSICQNDGQWSEMSSMLIRKGCPMLRVLGATLSTTENHVGATVEIRCDKLNSRLDMGLPRTKTMCTNSGKWTYFPSNCTDNTCESLRKPRLGKLNTTIVLENTVVKIKCLPGHMFPDRKRTKIITCNSTFKWSDEVEDCQAIRCMEPPIITHSNMTSREVRYKSSITYTCDEGYRMEDGHRQHTIKCGEDAMWTNVQLSCDLGRCPPVPEVINATYDTSLAVNGTIVTYTCNKGYGFSNNNSVMYVSCNGEDWNITESACSEGSCPELNLTHASWSYNGTNVGAKVMFTCDEGYQYENGTAGFLECQANATWSGNDTGCQRIICQVIPKWNDKKANTTQRKVGTILSLIKTKGGDKGATIMISECMPNGEWKPSLDNNGIYKKPDPVEAESSAEIGIVFVSTIGVIIAVIVFCDVRKVMEHMKIIKQKRKRRRPRKPKGKKFQVAK</sequence>
<keyword evidence="4" id="KW-0325">Glycoprotein</keyword>
<dbReference type="SMART" id="SM00032">
    <property type="entry name" value="CCP"/>
    <property type="match status" value="6"/>
</dbReference>
<dbReference type="InterPro" id="IPR000436">
    <property type="entry name" value="Sushi_SCR_CCP_dom"/>
</dbReference>
<evidence type="ECO:0000259" key="8">
    <source>
        <dbReference type="PROSITE" id="PS50923"/>
    </source>
</evidence>
<evidence type="ECO:0000256" key="5">
    <source>
        <dbReference type="PROSITE-ProRule" id="PRU00302"/>
    </source>
</evidence>
<evidence type="ECO:0000313" key="9">
    <source>
        <dbReference type="EMBL" id="KAK2147042.1"/>
    </source>
</evidence>
<comment type="caution">
    <text evidence="9">The sequence shown here is derived from an EMBL/GenBank/DDBJ whole genome shotgun (WGS) entry which is preliminary data.</text>
</comment>
<dbReference type="Gene3D" id="2.10.70.10">
    <property type="entry name" value="Complement Module, domain 1"/>
    <property type="match status" value="5"/>
</dbReference>
<dbReference type="SUPFAM" id="SSF57535">
    <property type="entry name" value="Complement control module/SCR domain"/>
    <property type="match status" value="6"/>
</dbReference>
<organism evidence="9 10">
    <name type="scientific">Paralvinella palmiformis</name>
    <dbReference type="NCBI Taxonomy" id="53620"/>
    <lineage>
        <taxon>Eukaryota</taxon>
        <taxon>Metazoa</taxon>
        <taxon>Spiralia</taxon>
        <taxon>Lophotrochozoa</taxon>
        <taxon>Annelida</taxon>
        <taxon>Polychaeta</taxon>
        <taxon>Sedentaria</taxon>
        <taxon>Canalipalpata</taxon>
        <taxon>Terebellida</taxon>
        <taxon>Terebelliformia</taxon>
        <taxon>Alvinellidae</taxon>
        <taxon>Paralvinella</taxon>
    </lineage>
</organism>
<keyword evidence="1 5" id="KW-0768">Sushi</keyword>
<keyword evidence="7" id="KW-0472">Membrane</keyword>
<evidence type="ECO:0000313" key="10">
    <source>
        <dbReference type="Proteomes" id="UP001208570"/>
    </source>
</evidence>
<dbReference type="AlphaFoldDB" id="A0AAD9J5K5"/>
<dbReference type="InterPro" id="IPR035976">
    <property type="entry name" value="Sushi/SCR/CCP_sf"/>
</dbReference>
<evidence type="ECO:0000256" key="4">
    <source>
        <dbReference type="ARBA" id="ARBA00023180"/>
    </source>
</evidence>
<dbReference type="Proteomes" id="UP001208570">
    <property type="component" value="Unassembled WGS sequence"/>
</dbReference>
<feature type="disulfide bond" evidence="5">
    <location>
        <begin position="303"/>
        <end position="346"/>
    </location>
</feature>
<reference evidence="9" key="1">
    <citation type="journal article" date="2023" name="Mol. Biol. Evol.">
        <title>Third-Generation Sequencing Reveals the Adaptive Role of the Epigenome in Three Deep-Sea Polychaetes.</title>
        <authorList>
            <person name="Perez M."/>
            <person name="Aroh O."/>
            <person name="Sun Y."/>
            <person name="Lan Y."/>
            <person name="Juniper S.K."/>
            <person name="Young C.R."/>
            <person name="Angers B."/>
            <person name="Qian P.Y."/>
        </authorList>
    </citation>
    <scope>NUCLEOTIDE SEQUENCE</scope>
    <source>
        <strain evidence="9">P08H-3</strain>
    </source>
</reference>
<evidence type="ECO:0000256" key="3">
    <source>
        <dbReference type="ARBA" id="ARBA00023157"/>
    </source>
</evidence>
<feature type="domain" description="Sushi" evidence="8">
    <location>
        <begin position="174"/>
        <end position="239"/>
    </location>
</feature>
<keyword evidence="7" id="KW-0812">Transmembrane</keyword>
<keyword evidence="10" id="KW-1185">Reference proteome</keyword>
<accession>A0AAD9J5K5</accession>
<feature type="region of interest" description="Disordered" evidence="6">
    <location>
        <begin position="524"/>
        <end position="544"/>
    </location>
</feature>
<gene>
    <name evidence="9" type="ORF">LSH36_573g07026</name>
</gene>
<comment type="caution">
    <text evidence="5">Lacks conserved residue(s) required for the propagation of feature annotation.</text>
</comment>
<keyword evidence="2" id="KW-0677">Repeat</keyword>
<feature type="domain" description="Sushi" evidence="8">
    <location>
        <begin position="361"/>
        <end position="419"/>
    </location>
</feature>
<dbReference type="PANTHER" id="PTHR19325:SF575">
    <property type="entry name" value="LOCOMOTION-RELATED PROTEIN HIKARU GENKI"/>
    <property type="match status" value="1"/>
</dbReference>
<feature type="domain" description="Sushi" evidence="8">
    <location>
        <begin position="240"/>
        <end position="300"/>
    </location>
</feature>
<keyword evidence="7" id="KW-1133">Transmembrane helix</keyword>
<proteinExistence type="predicted"/>
<feature type="domain" description="Sushi" evidence="8">
    <location>
        <begin position="301"/>
        <end position="360"/>
    </location>
</feature>
<name>A0AAD9J5K5_9ANNE</name>